<evidence type="ECO:0000313" key="1">
    <source>
        <dbReference type="Proteomes" id="UP001190640"/>
    </source>
</evidence>
<keyword evidence="1" id="KW-1185">Reference proteome</keyword>
<name>A0AA97LEL6_EUBMA</name>
<accession>A0AA97LEL6</accession>
<dbReference type="GeneID" id="129341224"/>
<proteinExistence type="predicted"/>
<gene>
    <name evidence="2" type="primary">LOC129341224</name>
</gene>
<protein>
    <submittedName>
        <fullName evidence="2">Uncharacterized LOC128706666 homolog</fullName>
    </submittedName>
</protein>
<dbReference type="RefSeq" id="XP_054852286.1">
    <property type="nucleotide sequence ID" value="XM_054996311.1"/>
</dbReference>
<dbReference type="Proteomes" id="UP001190640">
    <property type="component" value="Chromosome 1"/>
</dbReference>
<reference evidence="2" key="1">
    <citation type="submission" date="2025-08" db="UniProtKB">
        <authorList>
            <consortium name="RefSeq"/>
        </authorList>
    </citation>
    <scope>IDENTIFICATION</scope>
    <source>
        <tissue evidence="2">Blood</tissue>
    </source>
</reference>
<organism evidence="1 2">
    <name type="scientific">Eublepharis macularius</name>
    <name type="common">Leopard gecko</name>
    <name type="synonym">Cyrtodactylus macularius</name>
    <dbReference type="NCBI Taxonomy" id="481883"/>
    <lineage>
        <taxon>Eukaryota</taxon>
        <taxon>Metazoa</taxon>
        <taxon>Chordata</taxon>
        <taxon>Craniata</taxon>
        <taxon>Vertebrata</taxon>
        <taxon>Euteleostomi</taxon>
        <taxon>Lepidosauria</taxon>
        <taxon>Squamata</taxon>
        <taxon>Bifurcata</taxon>
        <taxon>Gekkota</taxon>
        <taxon>Eublepharidae</taxon>
        <taxon>Eublepharinae</taxon>
        <taxon>Eublepharis</taxon>
    </lineage>
</organism>
<dbReference type="KEGG" id="emc:129341224"/>
<dbReference type="AlphaFoldDB" id="A0AA97LEL6"/>
<sequence>MNKEMKRISWVRKNWLLVAGAAFVGIHAGTYLLQRAAKSSVKSDMGIKQKDLDK</sequence>
<evidence type="ECO:0000313" key="2">
    <source>
        <dbReference type="RefSeq" id="XP_054852286.1"/>
    </source>
</evidence>